<dbReference type="InterPro" id="IPR036388">
    <property type="entry name" value="WH-like_DNA-bd_sf"/>
</dbReference>
<dbReference type="EMBL" id="LQZG01000001">
    <property type="protein sequence ID" value="OAB88392.1"/>
    <property type="molecule type" value="Genomic_DNA"/>
</dbReference>
<sequence length="206" mass="21425">MLRVLVADADPTSRSGWVALLEAERDLRARPAVSAAELVDRCESADVVLLVVGDRTAPRMPELLAAVSDRSETPVVVLAATATDELVPQAIEQGAAGALVADAAPTQVVAAVHAAAGGARVDTDTGMVPVTGPLVQRVSHEASPLTAKEVEILALAGEGLSNQEIAGRLYVSVSTVKSHLSHAFGRLGVRHRAAAIAEARRRRMLP</sequence>
<dbReference type="GO" id="GO:0006355">
    <property type="term" value="P:regulation of DNA-templated transcription"/>
    <property type="evidence" value="ECO:0007669"/>
    <property type="project" value="InterPro"/>
</dbReference>
<dbReference type="InterPro" id="IPR000792">
    <property type="entry name" value="Tscrpt_reg_LuxR_C"/>
</dbReference>
<keyword evidence="1" id="KW-0805">Transcription regulation</keyword>
<evidence type="ECO:0000259" key="5">
    <source>
        <dbReference type="PROSITE" id="PS50043"/>
    </source>
</evidence>
<keyword evidence="2" id="KW-0238">DNA-binding</keyword>
<evidence type="ECO:0000256" key="4">
    <source>
        <dbReference type="PROSITE-ProRule" id="PRU00169"/>
    </source>
</evidence>
<dbReference type="Gene3D" id="3.40.50.2300">
    <property type="match status" value="1"/>
</dbReference>
<gene>
    <name evidence="7" type="ORF">AWH69_00835</name>
</gene>
<evidence type="ECO:0000259" key="6">
    <source>
        <dbReference type="PROSITE" id="PS50110"/>
    </source>
</evidence>
<dbReference type="PROSITE" id="PS00622">
    <property type="entry name" value="HTH_LUXR_1"/>
    <property type="match status" value="1"/>
</dbReference>
<accession>A0A176QFC5</accession>
<feature type="domain" description="HTH luxR-type" evidence="5">
    <location>
        <begin position="138"/>
        <end position="203"/>
    </location>
</feature>
<dbReference type="Proteomes" id="UP000076976">
    <property type="component" value="Unassembled WGS sequence"/>
</dbReference>
<organism evidence="7 8">
    <name type="scientific">Janibacter melonis</name>
    <dbReference type="NCBI Taxonomy" id="262209"/>
    <lineage>
        <taxon>Bacteria</taxon>
        <taxon>Bacillati</taxon>
        <taxon>Actinomycetota</taxon>
        <taxon>Actinomycetes</taxon>
        <taxon>Micrococcales</taxon>
        <taxon>Intrasporangiaceae</taxon>
        <taxon>Janibacter</taxon>
    </lineage>
</organism>
<dbReference type="SUPFAM" id="SSF52172">
    <property type="entry name" value="CheY-like"/>
    <property type="match status" value="1"/>
</dbReference>
<protein>
    <recommendedName>
        <fullName evidence="9">HTH luxR-type domain-containing protein</fullName>
    </recommendedName>
</protein>
<dbReference type="PANTHER" id="PTHR44688:SF16">
    <property type="entry name" value="DNA-BINDING TRANSCRIPTIONAL ACTIVATOR DEVR_DOSR"/>
    <property type="match status" value="1"/>
</dbReference>
<dbReference type="InterPro" id="IPR016032">
    <property type="entry name" value="Sig_transdc_resp-reg_C-effctor"/>
</dbReference>
<dbReference type="SUPFAM" id="SSF46894">
    <property type="entry name" value="C-terminal effector domain of the bipartite response regulators"/>
    <property type="match status" value="1"/>
</dbReference>
<proteinExistence type="predicted"/>
<dbReference type="AlphaFoldDB" id="A0A176QFC5"/>
<evidence type="ECO:0008006" key="9">
    <source>
        <dbReference type="Google" id="ProtNLM"/>
    </source>
</evidence>
<dbReference type="GO" id="GO:0003677">
    <property type="term" value="F:DNA binding"/>
    <property type="evidence" value="ECO:0007669"/>
    <property type="project" value="UniProtKB-KW"/>
</dbReference>
<dbReference type="SMART" id="SM00421">
    <property type="entry name" value="HTH_LUXR"/>
    <property type="match status" value="1"/>
</dbReference>
<keyword evidence="3" id="KW-0804">Transcription</keyword>
<keyword evidence="8" id="KW-1185">Reference proteome</keyword>
<evidence type="ECO:0000256" key="2">
    <source>
        <dbReference type="ARBA" id="ARBA00023125"/>
    </source>
</evidence>
<reference evidence="7 8" key="1">
    <citation type="submission" date="2016-01" db="EMBL/GenBank/DDBJ databases">
        <title>Janibacter melonis strain CD11_4 genome sequencing and assembly.</title>
        <authorList>
            <person name="Nair G.R."/>
            <person name="Kaur G."/>
            <person name="Chander A.M."/>
            <person name="Mayilraj S."/>
        </authorList>
    </citation>
    <scope>NUCLEOTIDE SEQUENCE [LARGE SCALE GENOMIC DNA]</scope>
    <source>
        <strain evidence="7 8">CD11-4</strain>
    </source>
</reference>
<evidence type="ECO:0000313" key="8">
    <source>
        <dbReference type="Proteomes" id="UP000076976"/>
    </source>
</evidence>
<dbReference type="CDD" id="cd06170">
    <property type="entry name" value="LuxR_C_like"/>
    <property type="match status" value="1"/>
</dbReference>
<dbReference type="STRING" id="262209.AWH69_00835"/>
<comment type="caution">
    <text evidence="4">Lacks conserved residue(s) required for the propagation of feature annotation.</text>
</comment>
<evidence type="ECO:0000313" key="7">
    <source>
        <dbReference type="EMBL" id="OAB88392.1"/>
    </source>
</evidence>
<comment type="caution">
    <text evidence="7">The sequence shown here is derived from an EMBL/GenBank/DDBJ whole genome shotgun (WGS) entry which is preliminary data.</text>
</comment>
<name>A0A176QFC5_9MICO</name>
<evidence type="ECO:0000256" key="1">
    <source>
        <dbReference type="ARBA" id="ARBA00023015"/>
    </source>
</evidence>
<dbReference type="Pfam" id="PF00196">
    <property type="entry name" value="GerE"/>
    <property type="match status" value="1"/>
</dbReference>
<feature type="domain" description="Response regulatory" evidence="6">
    <location>
        <begin position="3"/>
        <end position="116"/>
    </location>
</feature>
<dbReference type="InterPro" id="IPR001789">
    <property type="entry name" value="Sig_transdc_resp-reg_receiver"/>
</dbReference>
<dbReference type="PRINTS" id="PR00038">
    <property type="entry name" value="HTHLUXR"/>
</dbReference>
<dbReference type="PROSITE" id="PS50110">
    <property type="entry name" value="RESPONSE_REGULATORY"/>
    <property type="match status" value="1"/>
</dbReference>
<dbReference type="PANTHER" id="PTHR44688">
    <property type="entry name" value="DNA-BINDING TRANSCRIPTIONAL ACTIVATOR DEVR_DOSR"/>
    <property type="match status" value="1"/>
</dbReference>
<dbReference type="GO" id="GO:0000160">
    <property type="term" value="P:phosphorelay signal transduction system"/>
    <property type="evidence" value="ECO:0007669"/>
    <property type="project" value="InterPro"/>
</dbReference>
<evidence type="ECO:0000256" key="3">
    <source>
        <dbReference type="ARBA" id="ARBA00023163"/>
    </source>
</evidence>
<dbReference type="InterPro" id="IPR011006">
    <property type="entry name" value="CheY-like_superfamily"/>
</dbReference>
<dbReference type="Gene3D" id="1.10.10.10">
    <property type="entry name" value="Winged helix-like DNA-binding domain superfamily/Winged helix DNA-binding domain"/>
    <property type="match status" value="1"/>
</dbReference>
<dbReference type="PROSITE" id="PS50043">
    <property type="entry name" value="HTH_LUXR_2"/>
    <property type="match status" value="1"/>
</dbReference>
<dbReference type="RefSeq" id="WP_068270085.1">
    <property type="nucleotide sequence ID" value="NZ_LQZG01000001.1"/>
</dbReference>